<protein>
    <submittedName>
        <fullName evidence="1">Uncharacterized protein</fullName>
    </submittedName>
</protein>
<gene>
    <name evidence="1" type="ORF">SAMN04488056_112167</name>
</gene>
<dbReference type="STRING" id="655353.SAMN04488056_112167"/>
<accession>A0A1I5JYS0</accession>
<dbReference type="OrthoDB" id="8441904at2"/>
<dbReference type="Proteomes" id="UP000199236">
    <property type="component" value="Unassembled WGS sequence"/>
</dbReference>
<dbReference type="RefSeq" id="WP_090074845.1">
    <property type="nucleotide sequence ID" value="NZ_FOVR01000012.1"/>
</dbReference>
<sequence length="205" mass="22613">MIDENSVIKSACDIAGITAPEDLTSELYNGVTALDAYKMDAQAALALHPWSFAQSLVLLNRRREAPITGYAYIHQIPTENLIIATDKITDIPSQPDRAFTDYVKYGSKIYSNQEKLYAVIRTEVGPHLWNPLFVSAVATGLAAKLVLSIAADIKTFQTLDRLAYGDTREERRGGMIRAAINADQFTKPNKSMRMGNNPLTAAYLS</sequence>
<organism evidence="1 2">
    <name type="scientific">Cohaesibacter marisflavi</name>
    <dbReference type="NCBI Taxonomy" id="655353"/>
    <lineage>
        <taxon>Bacteria</taxon>
        <taxon>Pseudomonadati</taxon>
        <taxon>Pseudomonadota</taxon>
        <taxon>Alphaproteobacteria</taxon>
        <taxon>Hyphomicrobiales</taxon>
        <taxon>Cohaesibacteraceae</taxon>
    </lineage>
</organism>
<evidence type="ECO:0000313" key="2">
    <source>
        <dbReference type="Proteomes" id="UP000199236"/>
    </source>
</evidence>
<dbReference type="AlphaFoldDB" id="A0A1I5JYS0"/>
<keyword evidence="2" id="KW-1185">Reference proteome</keyword>
<evidence type="ECO:0000313" key="1">
    <source>
        <dbReference type="EMBL" id="SFO77890.1"/>
    </source>
</evidence>
<name>A0A1I5JYS0_9HYPH</name>
<proteinExistence type="predicted"/>
<reference evidence="1 2" key="1">
    <citation type="submission" date="2016-10" db="EMBL/GenBank/DDBJ databases">
        <authorList>
            <person name="de Groot N.N."/>
        </authorList>
    </citation>
    <scope>NUCLEOTIDE SEQUENCE [LARGE SCALE GENOMIC DNA]</scope>
    <source>
        <strain evidence="1 2">CGMCC 1.9157</strain>
    </source>
</reference>
<dbReference type="EMBL" id="FOVR01000012">
    <property type="protein sequence ID" value="SFO77890.1"/>
    <property type="molecule type" value="Genomic_DNA"/>
</dbReference>